<dbReference type="EMBL" id="JBEXAE010000005">
    <property type="protein sequence ID" value="MET6991184.1"/>
    <property type="molecule type" value="Genomic_DNA"/>
</dbReference>
<gene>
    <name evidence="2" type="ORF">ABXZ36_11055</name>
</gene>
<reference evidence="2 3" key="1">
    <citation type="submission" date="2024-07" db="EMBL/GenBank/DDBJ databases">
        <title>The genome sequence of type strain Sediminicola arcticus GDMCC 1.2805.</title>
        <authorList>
            <person name="Liu Y."/>
        </authorList>
    </citation>
    <scope>NUCLEOTIDE SEQUENCE [LARGE SCALE GENOMIC DNA]</scope>
    <source>
        <strain evidence="2 3">GDMCC 1.2805</strain>
    </source>
</reference>
<evidence type="ECO:0000313" key="3">
    <source>
        <dbReference type="Proteomes" id="UP001549799"/>
    </source>
</evidence>
<organism evidence="2 3">
    <name type="scientific">Sediminicola arcticus</name>
    <dbReference type="NCBI Taxonomy" id="1574308"/>
    <lineage>
        <taxon>Bacteria</taxon>
        <taxon>Pseudomonadati</taxon>
        <taxon>Bacteroidota</taxon>
        <taxon>Flavobacteriia</taxon>
        <taxon>Flavobacteriales</taxon>
        <taxon>Flavobacteriaceae</taxon>
        <taxon>Sediminicola</taxon>
    </lineage>
</organism>
<feature type="region of interest" description="Disordered" evidence="1">
    <location>
        <begin position="19"/>
        <end position="43"/>
    </location>
</feature>
<proteinExistence type="predicted"/>
<comment type="caution">
    <text evidence="2">The sequence shown here is derived from an EMBL/GenBank/DDBJ whole genome shotgun (WGS) entry which is preliminary data.</text>
</comment>
<dbReference type="Proteomes" id="UP001549799">
    <property type="component" value="Unassembled WGS sequence"/>
</dbReference>
<dbReference type="RefSeq" id="WP_354615632.1">
    <property type="nucleotide sequence ID" value="NZ_JBEXAE010000005.1"/>
</dbReference>
<protein>
    <submittedName>
        <fullName evidence="2">Uncharacterized protein</fullName>
    </submittedName>
</protein>
<name>A0ABV2SY35_9FLAO</name>
<sequence length="43" mass="4750">MKLAPFPMFILGIKGSSERNMYKKKGPSTKENTTSIPVNAAHK</sequence>
<evidence type="ECO:0000313" key="2">
    <source>
        <dbReference type="EMBL" id="MET6991184.1"/>
    </source>
</evidence>
<accession>A0ABV2SY35</accession>
<evidence type="ECO:0000256" key="1">
    <source>
        <dbReference type="SAM" id="MobiDB-lite"/>
    </source>
</evidence>
<keyword evidence="3" id="KW-1185">Reference proteome</keyword>